<feature type="chain" id="PRO_5020773480" description="DOMON domain-containing protein" evidence="3">
    <location>
        <begin position="21"/>
        <end position="604"/>
    </location>
</feature>
<feature type="transmembrane region" description="Helical" evidence="2">
    <location>
        <begin position="583"/>
        <end position="600"/>
    </location>
</feature>
<keyword evidence="3" id="KW-0732">Signal</keyword>
<reference evidence="4 5" key="2">
    <citation type="journal article" date="2019" name="G3 (Bethesda)">
        <title>Hybrid Assembly of the Genome of the Entomopathogenic Nematode Steinernema carpocapsae Identifies the X-Chromosome.</title>
        <authorList>
            <person name="Serra L."/>
            <person name="Macchietto M."/>
            <person name="Macias-Munoz A."/>
            <person name="McGill C.J."/>
            <person name="Rodriguez I.M."/>
            <person name="Rodriguez B."/>
            <person name="Murad R."/>
            <person name="Mortazavi A."/>
        </authorList>
    </citation>
    <scope>NUCLEOTIDE SEQUENCE [LARGE SCALE GENOMIC DNA]</scope>
    <source>
        <strain evidence="4 5">ALL</strain>
    </source>
</reference>
<accession>A0A4V5ZY04</accession>
<proteinExistence type="predicted"/>
<protein>
    <recommendedName>
        <fullName evidence="6">DOMON domain-containing protein</fullName>
    </recommendedName>
</protein>
<dbReference type="EMBL" id="AZBU02000011">
    <property type="protein sequence ID" value="TKR61775.1"/>
    <property type="molecule type" value="Genomic_DNA"/>
</dbReference>
<evidence type="ECO:0000313" key="5">
    <source>
        <dbReference type="Proteomes" id="UP000298663"/>
    </source>
</evidence>
<evidence type="ECO:0000313" key="4">
    <source>
        <dbReference type="EMBL" id="TKR61775.1"/>
    </source>
</evidence>
<comment type="caution">
    <text evidence="4">The sequence shown here is derived from an EMBL/GenBank/DDBJ whole genome shotgun (WGS) entry which is preliminary data.</text>
</comment>
<feature type="region of interest" description="Disordered" evidence="1">
    <location>
        <begin position="406"/>
        <end position="429"/>
    </location>
</feature>
<sequence length="604" mass="70760">MSIAPQLGLILALMLGLNAAIKVCDIEDYGGYLLFGIKDNDIVAWRIPYNVSGPLRLQNLDWSKFKTIRPSPKGDFKYEKTKGFTVDGDKRAIMFYYETDKPTDNPDDKWYHFGEVMMTKTGDVDGVANDNDPMMTNDLNHHGQDVTIFKGKLNGTEFTAVYKRHADTGKLILELILNSRYEPFKDLVRNSNIPSKVFDWGEQKFYDRGSNDINTGILYQKHGLEAKIRAVQNGERIAYHSVKKGKRCVFGRLQFPTFKQFHLVDFRDPEYVRGLEATPESWDFSTTQEWTTTTEAVEETTTDYETTTQEWTTTTENKEETTKGYARTTTPDYYVYPDDEATISFPREQRTTEKMEETTRAYGRTTTSDYYEYHNEEISTRDPLDRTTEDMEETTRGYARTTEPDYYVYPDDEETSTRPPWESRTTENMEETTRNYARMTTTDNETSSTRNPWNQRTTENMETTDSYAWTSKRWFPWWKFRTTKHPEKTDSYPMKTTTYDYPSKSENDWPTKKRWRYRTTPGRRDPNTDRDEYDSYGDATEEPKPTDKYPGDDPDYFPVDRWTLEVETTTERPEEPTKSEKNSFPLLVLVVLLVLVLLHARSSR</sequence>
<keyword evidence="2" id="KW-1133">Transmembrane helix</keyword>
<gene>
    <name evidence="4" type="ORF">L596_028840</name>
</gene>
<keyword evidence="5" id="KW-1185">Reference proteome</keyword>
<evidence type="ECO:0008006" key="6">
    <source>
        <dbReference type="Google" id="ProtNLM"/>
    </source>
</evidence>
<feature type="compositionally biased region" description="Basic and acidic residues" evidence="1">
    <location>
        <begin position="569"/>
        <end position="581"/>
    </location>
</feature>
<dbReference type="AlphaFoldDB" id="A0A4V5ZY04"/>
<keyword evidence="2" id="KW-0472">Membrane</keyword>
<dbReference type="Proteomes" id="UP000298663">
    <property type="component" value="Unassembled WGS sequence"/>
</dbReference>
<evidence type="ECO:0000256" key="2">
    <source>
        <dbReference type="SAM" id="Phobius"/>
    </source>
</evidence>
<feature type="compositionally biased region" description="Low complexity" evidence="1">
    <location>
        <begin position="303"/>
        <end position="315"/>
    </location>
</feature>
<feature type="compositionally biased region" description="Basic and acidic residues" evidence="1">
    <location>
        <begin position="541"/>
        <end position="551"/>
    </location>
</feature>
<feature type="region of interest" description="Disordered" evidence="1">
    <location>
        <begin position="299"/>
        <end position="323"/>
    </location>
</feature>
<name>A0A4V5ZY04_STECR</name>
<feature type="signal peptide" evidence="3">
    <location>
        <begin position="1"/>
        <end position="20"/>
    </location>
</feature>
<organism evidence="4 5">
    <name type="scientific">Steinernema carpocapsae</name>
    <name type="common">Entomopathogenic nematode</name>
    <dbReference type="NCBI Taxonomy" id="34508"/>
    <lineage>
        <taxon>Eukaryota</taxon>
        <taxon>Metazoa</taxon>
        <taxon>Ecdysozoa</taxon>
        <taxon>Nematoda</taxon>
        <taxon>Chromadorea</taxon>
        <taxon>Rhabditida</taxon>
        <taxon>Tylenchina</taxon>
        <taxon>Panagrolaimomorpha</taxon>
        <taxon>Strongyloidoidea</taxon>
        <taxon>Steinernematidae</taxon>
        <taxon>Steinernema</taxon>
    </lineage>
</organism>
<reference evidence="4 5" key="1">
    <citation type="journal article" date="2015" name="Genome Biol.">
        <title>Comparative genomics of Steinernema reveals deeply conserved gene regulatory networks.</title>
        <authorList>
            <person name="Dillman A.R."/>
            <person name="Macchietto M."/>
            <person name="Porter C.F."/>
            <person name="Rogers A."/>
            <person name="Williams B."/>
            <person name="Antoshechkin I."/>
            <person name="Lee M.M."/>
            <person name="Goodwin Z."/>
            <person name="Lu X."/>
            <person name="Lewis E.E."/>
            <person name="Goodrich-Blair H."/>
            <person name="Stock S.P."/>
            <person name="Adams B.J."/>
            <person name="Sternberg P.W."/>
            <person name="Mortazavi A."/>
        </authorList>
    </citation>
    <scope>NUCLEOTIDE SEQUENCE [LARGE SCALE GENOMIC DNA]</scope>
    <source>
        <strain evidence="4 5">ALL</strain>
    </source>
</reference>
<feature type="region of interest" description="Disordered" evidence="1">
    <location>
        <begin position="489"/>
        <end position="581"/>
    </location>
</feature>
<evidence type="ECO:0000256" key="3">
    <source>
        <dbReference type="SAM" id="SignalP"/>
    </source>
</evidence>
<evidence type="ECO:0000256" key="1">
    <source>
        <dbReference type="SAM" id="MobiDB-lite"/>
    </source>
</evidence>
<keyword evidence="2" id="KW-0812">Transmembrane</keyword>
<dbReference type="STRING" id="34508.A0A4V5ZY04"/>